<protein>
    <recommendedName>
        <fullName evidence="4">Transmembrane protein</fullName>
    </recommendedName>
</protein>
<reference evidence="3" key="1">
    <citation type="journal article" date="2019" name="Int. J. Syst. Evol. Microbiol.">
        <title>The Global Catalogue of Microorganisms (GCM) 10K type strain sequencing project: providing services to taxonomists for standard genome sequencing and annotation.</title>
        <authorList>
            <consortium name="The Broad Institute Genomics Platform"/>
            <consortium name="The Broad Institute Genome Sequencing Center for Infectious Disease"/>
            <person name="Wu L."/>
            <person name="Ma J."/>
        </authorList>
    </citation>
    <scope>NUCLEOTIDE SEQUENCE [LARGE SCALE GENOMIC DNA]</scope>
    <source>
        <strain evidence="3">CCUG 53519</strain>
    </source>
</reference>
<gene>
    <name evidence="2" type="ORF">ACFQ3J_11490</name>
</gene>
<dbReference type="EMBL" id="JBHTKX010000001">
    <property type="protein sequence ID" value="MFD1128796.1"/>
    <property type="molecule type" value="Genomic_DNA"/>
</dbReference>
<organism evidence="2 3">
    <name type="scientific">Paenibacillus provencensis</name>
    <dbReference type="NCBI Taxonomy" id="441151"/>
    <lineage>
        <taxon>Bacteria</taxon>
        <taxon>Bacillati</taxon>
        <taxon>Bacillota</taxon>
        <taxon>Bacilli</taxon>
        <taxon>Bacillales</taxon>
        <taxon>Paenibacillaceae</taxon>
        <taxon>Paenibacillus</taxon>
    </lineage>
</organism>
<accession>A0ABW3Q6V9</accession>
<feature type="transmembrane region" description="Helical" evidence="1">
    <location>
        <begin position="37"/>
        <end position="57"/>
    </location>
</feature>
<evidence type="ECO:0000256" key="1">
    <source>
        <dbReference type="SAM" id="Phobius"/>
    </source>
</evidence>
<feature type="transmembrane region" description="Helical" evidence="1">
    <location>
        <begin position="12"/>
        <end position="30"/>
    </location>
</feature>
<evidence type="ECO:0000313" key="3">
    <source>
        <dbReference type="Proteomes" id="UP001597169"/>
    </source>
</evidence>
<keyword evidence="1" id="KW-0812">Transmembrane</keyword>
<evidence type="ECO:0000313" key="2">
    <source>
        <dbReference type="EMBL" id="MFD1128796.1"/>
    </source>
</evidence>
<comment type="caution">
    <text evidence="2">The sequence shown here is derived from an EMBL/GenBank/DDBJ whole genome shotgun (WGS) entry which is preliminary data.</text>
</comment>
<proteinExistence type="predicted"/>
<dbReference type="Proteomes" id="UP001597169">
    <property type="component" value="Unassembled WGS sequence"/>
</dbReference>
<evidence type="ECO:0008006" key="4">
    <source>
        <dbReference type="Google" id="ProtNLM"/>
    </source>
</evidence>
<keyword evidence="1" id="KW-0472">Membrane</keyword>
<name>A0ABW3Q6V9_9BACL</name>
<dbReference type="RefSeq" id="WP_251581765.1">
    <property type="nucleotide sequence ID" value="NZ_JBHTKX010000001.1"/>
</dbReference>
<feature type="transmembrane region" description="Helical" evidence="1">
    <location>
        <begin position="77"/>
        <end position="99"/>
    </location>
</feature>
<keyword evidence="1" id="KW-1133">Transmembrane helix</keyword>
<sequence length="105" mass="12385">MEWETLPDWFWILLYLLLLATLVTAVISLFRKKRVPFAIIAIIMTLTIPLVSIYNSIGRSAGYNEFEHLLHKLSEGSLWSIYVSLGYVYILFWWITIFVPHNKQH</sequence>
<keyword evidence="3" id="KW-1185">Reference proteome</keyword>